<proteinExistence type="predicted"/>
<gene>
    <name evidence="3" type="ORF">PTZ04_18635</name>
</gene>
<dbReference type="Proteomes" id="UP001215087">
    <property type="component" value="Unassembled WGS sequence"/>
</dbReference>
<evidence type="ECO:0000313" key="3">
    <source>
        <dbReference type="EMBL" id="MDE1472276.1"/>
    </source>
</evidence>
<evidence type="ECO:0000259" key="2">
    <source>
        <dbReference type="PROSITE" id="PS50943"/>
    </source>
</evidence>
<dbReference type="SUPFAM" id="SSF47413">
    <property type="entry name" value="lambda repressor-like DNA-binding domains"/>
    <property type="match status" value="1"/>
</dbReference>
<dbReference type="Pfam" id="PF01381">
    <property type="entry name" value="HTH_3"/>
    <property type="match status" value="1"/>
</dbReference>
<evidence type="ECO:0000313" key="4">
    <source>
        <dbReference type="Proteomes" id="UP001215087"/>
    </source>
</evidence>
<sequence length="121" mass="14167">MQVLDRLDYERIGIRIRKQRELLRLTQKELANRMKISKPFLNEIEMGKKCFSVNYLAEFCSVLKLPANYILYGSGRFSEKHEALFGLLRGCSEEKIILAEKILKIFLKSHEQQSLEKVTSD</sequence>
<dbReference type="CDD" id="cd00093">
    <property type="entry name" value="HTH_XRE"/>
    <property type="match status" value="1"/>
</dbReference>
<dbReference type="PANTHER" id="PTHR46797:SF1">
    <property type="entry name" value="METHYLPHOSPHONATE SYNTHASE"/>
    <property type="match status" value="1"/>
</dbReference>
<protein>
    <submittedName>
        <fullName evidence="3">Helix-turn-helix transcriptional regulator</fullName>
    </submittedName>
</protein>
<dbReference type="SMART" id="SM00530">
    <property type="entry name" value="HTH_XRE"/>
    <property type="match status" value="1"/>
</dbReference>
<dbReference type="InterPro" id="IPR050807">
    <property type="entry name" value="TransReg_Diox_bact_type"/>
</dbReference>
<dbReference type="InterPro" id="IPR001387">
    <property type="entry name" value="Cro/C1-type_HTH"/>
</dbReference>
<organism evidence="3 4">
    <name type="scientific">Eubacterium limosum</name>
    <dbReference type="NCBI Taxonomy" id="1736"/>
    <lineage>
        <taxon>Bacteria</taxon>
        <taxon>Bacillati</taxon>
        <taxon>Bacillota</taxon>
        <taxon>Clostridia</taxon>
        <taxon>Eubacteriales</taxon>
        <taxon>Eubacteriaceae</taxon>
        <taxon>Eubacterium</taxon>
    </lineage>
</organism>
<evidence type="ECO:0000256" key="1">
    <source>
        <dbReference type="ARBA" id="ARBA00023125"/>
    </source>
</evidence>
<dbReference type="Gene3D" id="1.10.260.40">
    <property type="entry name" value="lambda repressor-like DNA-binding domains"/>
    <property type="match status" value="1"/>
</dbReference>
<comment type="caution">
    <text evidence="3">The sequence shown here is derived from an EMBL/GenBank/DDBJ whole genome shotgun (WGS) entry which is preliminary data.</text>
</comment>
<dbReference type="PROSITE" id="PS50943">
    <property type="entry name" value="HTH_CROC1"/>
    <property type="match status" value="1"/>
</dbReference>
<dbReference type="PANTHER" id="PTHR46797">
    <property type="entry name" value="HTH-TYPE TRANSCRIPTIONAL REGULATOR"/>
    <property type="match status" value="1"/>
</dbReference>
<reference evidence="3 4" key="1">
    <citation type="submission" date="2023-02" db="EMBL/GenBank/DDBJ databases">
        <title>Comparative genome analysis of Eubacterium limosum species.</title>
        <authorList>
            <person name="Bak J.E."/>
        </authorList>
    </citation>
    <scope>NUCLEOTIDE SEQUENCE [LARGE SCALE GENOMIC DNA]</scope>
    <source>
        <strain evidence="3 4">KGMB01548</strain>
    </source>
</reference>
<dbReference type="InterPro" id="IPR010982">
    <property type="entry name" value="Lambda_DNA-bd_dom_sf"/>
</dbReference>
<feature type="domain" description="HTH cro/C1-type" evidence="2">
    <location>
        <begin position="16"/>
        <end position="70"/>
    </location>
</feature>
<name>A0ABT5UTI0_EUBLI</name>
<dbReference type="EMBL" id="JAQSVD010000013">
    <property type="protein sequence ID" value="MDE1472276.1"/>
    <property type="molecule type" value="Genomic_DNA"/>
</dbReference>
<accession>A0ABT5UTI0</accession>
<keyword evidence="4" id="KW-1185">Reference proteome</keyword>
<dbReference type="RefSeq" id="WP_227208748.1">
    <property type="nucleotide sequence ID" value="NZ_JAJCLO010000014.1"/>
</dbReference>
<keyword evidence="1" id="KW-0238">DNA-binding</keyword>